<feature type="transmembrane region" description="Helical" evidence="1">
    <location>
        <begin position="32"/>
        <end position="59"/>
    </location>
</feature>
<feature type="transmembrane region" description="Helical" evidence="1">
    <location>
        <begin position="395"/>
        <end position="414"/>
    </location>
</feature>
<feature type="transmembrane region" description="Helical" evidence="1">
    <location>
        <begin position="147"/>
        <end position="176"/>
    </location>
</feature>
<feature type="transmembrane region" description="Helical" evidence="1">
    <location>
        <begin position="307"/>
        <end position="330"/>
    </location>
</feature>
<accession>A0ABS2RED7</accession>
<keyword evidence="1" id="KW-1133">Transmembrane helix</keyword>
<keyword evidence="1" id="KW-0812">Transmembrane</keyword>
<reference evidence="2 3" key="1">
    <citation type="submission" date="2021-01" db="EMBL/GenBank/DDBJ databases">
        <title>Genomic Encyclopedia of Type Strains, Phase IV (KMG-IV): sequencing the most valuable type-strain genomes for metagenomic binning, comparative biology and taxonomic classification.</title>
        <authorList>
            <person name="Goeker M."/>
        </authorList>
    </citation>
    <scope>NUCLEOTIDE SEQUENCE [LARGE SCALE GENOMIC DNA]</scope>
    <source>
        <strain evidence="2 3">DSM 105453</strain>
    </source>
</reference>
<comment type="caution">
    <text evidence="2">The sequence shown here is derived from an EMBL/GenBank/DDBJ whole genome shotgun (WGS) entry which is preliminary data.</text>
</comment>
<sequence length="520" mass="57760">MSRAYLLLRTQIMNYLALNEIKQSGTKKKTMVITAVGVITFVLLFCIYNWLTALALVQLGKQDLIPAYMVSIASFAIFILTVLRSNGILFGSRDLDMLLALPVKFSEIITSKFLLMYLLHFVVAFVFMASGGIVWMMHTPLDMLQMVLYVISIFFVPIIPMCIASLLGLCIVYIASYFKNSNLFSLIFSFVALGVVGYGAVFILQSEAGIANVGAMLAGQITKLYPPAILFLDDARFHVSIRLGIFIALSTAVFYLFIHFVSMRYSALNDLASTSSKYRAKQKNVIKQRSPFVALYHKDFSLFFSSYTAVLNAGLGVILLSLFSIFLVLLSPEQLGKFIGMDHIHRFLPTYGPVLISAMLSLSCPAAFFISLEGKHIWIVQSSPISTKEILNSKLAVNLTLHAVAYCLVIIAMMTRIQMNTLQTVSTLLIPIAYSLFSVILGLFLNKKHPNFTWDNEMIIVKQSLPVIASSLISMVAVALPVLLHWFVSFPLLPLLWGVAIVITIASTFMYQTACRSAVI</sequence>
<dbReference type="RefSeq" id="WP_077113028.1">
    <property type="nucleotide sequence ID" value="NZ_JAFBFH010000053.1"/>
</dbReference>
<evidence type="ECO:0000313" key="3">
    <source>
        <dbReference type="Proteomes" id="UP000823485"/>
    </source>
</evidence>
<organism evidence="2 3">
    <name type="scientific">Siminovitchia thermophila</name>
    <dbReference type="NCBI Taxonomy" id="1245522"/>
    <lineage>
        <taxon>Bacteria</taxon>
        <taxon>Bacillati</taxon>
        <taxon>Bacillota</taxon>
        <taxon>Bacilli</taxon>
        <taxon>Bacillales</taxon>
        <taxon>Bacillaceae</taxon>
        <taxon>Siminovitchia</taxon>
    </lineage>
</organism>
<dbReference type="Proteomes" id="UP000823485">
    <property type="component" value="Unassembled WGS sequence"/>
</dbReference>
<feature type="transmembrane region" description="Helical" evidence="1">
    <location>
        <begin position="426"/>
        <end position="445"/>
    </location>
</feature>
<feature type="transmembrane region" description="Helical" evidence="1">
    <location>
        <begin position="65"/>
        <end position="83"/>
    </location>
</feature>
<feature type="transmembrane region" description="Helical" evidence="1">
    <location>
        <begin position="494"/>
        <end position="511"/>
    </location>
</feature>
<name>A0ABS2RED7_9BACI</name>
<keyword evidence="3" id="KW-1185">Reference proteome</keyword>
<feature type="transmembrane region" description="Helical" evidence="1">
    <location>
        <begin position="350"/>
        <end position="374"/>
    </location>
</feature>
<feature type="transmembrane region" description="Helical" evidence="1">
    <location>
        <begin position="183"/>
        <end position="204"/>
    </location>
</feature>
<feature type="transmembrane region" description="Helical" evidence="1">
    <location>
        <begin position="114"/>
        <end position="135"/>
    </location>
</feature>
<gene>
    <name evidence="2" type="ORF">JOC94_004578</name>
</gene>
<evidence type="ECO:0000313" key="2">
    <source>
        <dbReference type="EMBL" id="MBM7717549.1"/>
    </source>
</evidence>
<keyword evidence="1" id="KW-0472">Membrane</keyword>
<protein>
    <submittedName>
        <fullName evidence="2">ABC-2 type transport system permease protein</fullName>
    </submittedName>
</protein>
<evidence type="ECO:0000256" key="1">
    <source>
        <dbReference type="SAM" id="Phobius"/>
    </source>
</evidence>
<dbReference type="EMBL" id="JAFBFH010000053">
    <property type="protein sequence ID" value="MBM7717549.1"/>
    <property type="molecule type" value="Genomic_DNA"/>
</dbReference>
<feature type="transmembrane region" description="Helical" evidence="1">
    <location>
        <begin position="239"/>
        <end position="258"/>
    </location>
</feature>
<proteinExistence type="predicted"/>
<feature type="transmembrane region" description="Helical" evidence="1">
    <location>
        <begin position="465"/>
        <end position="488"/>
    </location>
</feature>